<sequence length="250" mass="29624">MENIHREFFKVKFYDTDFTSKVKLFSLINYMQETSEQHSNKIGIGYNHLISEGLFWVVSRLEVNMIKYPKNMDEIIMETWPSGIDKLFFKRNFRILDANENELGNIIAYYLLLDVNSKFPQRPTRISLGVDSIENRFGEEKKLDKIKMPNDLVGTIERVVTYSDIDLNMHVNNAKYISWVEDVFNLEDYKNKRIASLQLNFMKEAKYGDEVILNKYVDKEALNIYYIEGLEKETKTQLFQCKVTFIEEQL</sequence>
<dbReference type="Gene3D" id="3.10.129.10">
    <property type="entry name" value="Hotdog Thioesterase"/>
    <property type="match status" value="2"/>
</dbReference>
<evidence type="ECO:0000259" key="12">
    <source>
        <dbReference type="Pfam" id="PF20791"/>
    </source>
</evidence>
<organism evidence="13">
    <name type="scientific">bioreactor metagenome</name>
    <dbReference type="NCBI Taxonomy" id="1076179"/>
    <lineage>
        <taxon>unclassified sequences</taxon>
        <taxon>metagenomes</taxon>
        <taxon>ecological metagenomes</taxon>
    </lineage>
</organism>
<keyword evidence="9" id="KW-0443">Lipid metabolism</keyword>
<feature type="domain" description="Acyl-ACP thioesterase-like C-terminal" evidence="12">
    <location>
        <begin position="160"/>
        <end position="213"/>
    </location>
</feature>
<evidence type="ECO:0000256" key="7">
    <source>
        <dbReference type="ARBA" id="ARBA00022832"/>
    </source>
</evidence>
<evidence type="ECO:0000256" key="8">
    <source>
        <dbReference type="ARBA" id="ARBA00022946"/>
    </source>
</evidence>
<dbReference type="CDD" id="cd00586">
    <property type="entry name" value="4HBT"/>
    <property type="match status" value="2"/>
</dbReference>
<comment type="caution">
    <text evidence="13">The sequence shown here is derived from an EMBL/GenBank/DDBJ whole genome shotgun (WGS) entry which is preliminary data.</text>
</comment>
<evidence type="ECO:0008006" key="14">
    <source>
        <dbReference type="Google" id="ProtNLM"/>
    </source>
</evidence>
<dbReference type="InterPro" id="IPR002864">
    <property type="entry name" value="Acyl-ACP_thioesterase_NHD"/>
</dbReference>
<dbReference type="PANTHER" id="PTHR31727">
    <property type="entry name" value="OLEOYL-ACYL CARRIER PROTEIN THIOESTERASE 1, CHLOROPLASTIC"/>
    <property type="match status" value="1"/>
</dbReference>
<dbReference type="Pfam" id="PF01643">
    <property type="entry name" value="Acyl-ACP_TE"/>
    <property type="match status" value="1"/>
</dbReference>
<dbReference type="SUPFAM" id="SSF54637">
    <property type="entry name" value="Thioesterase/thiol ester dehydrase-isomerase"/>
    <property type="match status" value="2"/>
</dbReference>
<keyword evidence="10" id="KW-0275">Fatty acid biosynthesis</keyword>
<comment type="similarity">
    <text evidence="2">Belongs to the acyl-ACP thioesterase family.</text>
</comment>
<evidence type="ECO:0000256" key="4">
    <source>
        <dbReference type="ARBA" id="ARBA00022528"/>
    </source>
</evidence>
<dbReference type="GO" id="GO:0000036">
    <property type="term" value="F:acyl carrier activity"/>
    <property type="evidence" value="ECO:0007669"/>
    <property type="project" value="TreeGrafter"/>
</dbReference>
<dbReference type="InterPro" id="IPR049427">
    <property type="entry name" value="Acyl-ACP_TE_C"/>
</dbReference>
<dbReference type="InterPro" id="IPR045023">
    <property type="entry name" value="FATA/B"/>
</dbReference>
<keyword evidence="4" id="KW-0150">Chloroplast</keyword>
<evidence type="ECO:0000256" key="10">
    <source>
        <dbReference type="ARBA" id="ARBA00023160"/>
    </source>
</evidence>
<evidence type="ECO:0000256" key="2">
    <source>
        <dbReference type="ARBA" id="ARBA00006500"/>
    </source>
</evidence>
<dbReference type="GO" id="GO:0009507">
    <property type="term" value="C:chloroplast"/>
    <property type="evidence" value="ECO:0007669"/>
    <property type="project" value="UniProtKB-SubCell"/>
</dbReference>
<keyword evidence="7" id="KW-0276">Fatty acid metabolism</keyword>
<feature type="domain" description="Acyl-ACP thioesterase N-terminal hotdog" evidence="11">
    <location>
        <begin position="3"/>
        <end position="121"/>
    </location>
</feature>
<evidence type="ECO:0000256" key="1">
    <source>
        <dbReference type="ARBA" id="ARBA00004229"/>
    </source>
</evidence>
<dbReference type="EMBL" id="VSSQ01013017">
    <property type="protein sequence ID" value="MPM50550.1"/>
    <property type="molecule type" value="Genomic_DNA"/>
</dbReference>
<evidence type="ECO:0000259" key="11">
    <source>
        <dbReference type="Pfam" id="PF01643"/>
    </source>
</evidence>
<keyword evidence="5" id="KW-0934">Plastid</keyword>
<proteinExistence type="inferred from homology"/>
<accession>A0A645ABJ7</accession>
<evidence type="ECO:0000256" key="6">
    <source>
        <dbReference type="ARBA" id="ARBA00022801"/>
    </source>
</evidence>
<keyword evidence="3" id="KW-0444">Lipid biosynthesis</keyword>
<protein>
    <recommendedName>
        <fullName evidence="14">Acyl-ACP thioesterase</fullName>
    </recommendedName>
</protein>
<dbReference type="InterPro" id="IPR029069">
    <property type="entry name" value="HotDog_dom_sf"/>
</dbReference>
<dbReference type="PANTHER" id="PTHR31727:SF6">
    <property type="entry name" value="OLEOYL-ACYL CARRIER PROTEIN THIOESTERASE 1, CHLOROPLASTIC"/>
    <property type="match status" value="1"/>
</dbReference>
<reference evidence="13" key="1">
    <citation type="submission" date="2019-08" db="EMBL/GenBank/DDBJ databases">
        <authorList>
            <person name="Kucharzyk K."/>
            <person name="Murdoch R.W."/>
            <person name="Higgins S."/>
            <person name="Loffler F."/>
        </authorList>
    </citation>
    <scope>NUCLEOTIDE SEQUENCE</scope>
</reference>
<keyword evidence="8" id="KW-0809">Transit peptide</keyword>
<dbReference type="AlphaFoldDB" id="A0A645ABJ7"/>
<keyword evidence="6" id="KW-0378">Hydrolase</keyword>
<evidence type="ECO:0000256" key="3">
    <source>
        <dbReference type="ARBA" id="ARBA00022516"/>
    </source>
</evidence>
<gene>
    <name evidence="13" type="ORF">SDC9_97292</name>
</gene>
<comment type="subcellular location">
    <subcellularLocation>
        <location evidence="1">Plastid</location>
        <location evidence="1">Chloroplast</location>
    </subcellularLocation>
</comment>
<evidence type="ECO:0000256" key="5">
    <source>
        <dbReference type="ARBA" id="ARBA00022640"/>
    </source>
</evidence>
<evidence type="ECO:0000313" key="13">
    <source>
        <dbReference type="EMBL" id="MPM50550.1"/>
    </source>
</evidence>
<dbReference type="Pfam" id="PF20791">
    <property type="entry name" value="Acyl-ACP_TE_C"/>
    <property type="match status" value="1"/>
</dbReference>
<name>A0A645ABJ7_9ZZZZ</name>
<dbReference type="GO" id="GO:0016297">
    <property type="term" value="F:fatty acyl-[ACP] hydrolase activity"/>
    <property type="evidence" value="ECO:0007669"/>
    <property type="project" value="InterPro"/>
</dbReference>
<evidence type="ECO:0000256" key="9">
    <source>
        <dbReference type="ARBA" id="ARBA00023098"/>
    </source>
</evidence>